<evidence type="ECO:0000313" key="5">
    <source>
        <dbReference type="Proteomes" id="UP000589896"/>
    </source>
</evidence>
<organism evidence="4 5">
    <name type="scientific">Luteimonas deserti</name>
    <dbReference type="NCBI Taxonomy" id="2752306"/>
    <lineage>
        <taxon>Bacteria</taxon>
        <taxon>Pseudomonadati</taxon>
        <taxon>Pseudomonadota</taxon>
        <taxon>Gammaproteobacteria</taxon>
        <taxon>Lysobacterales</taxon>
        <taxon>Lysobacteraceae</taxon>
        <taxon>Luteimonas</taxon>
    </lineage>
</organism>
<feature type="transmembrane region" description="Helical" evidence="2">
    <location>
        <begin position="16"/>
        <end position="39"/>
    </location>
</feature>
<sequence>MSAAWPRRLRRVHAGAWYTVAASLVLVAIVAVVLAQLALPWVERNPRAVERWLSERSGRPVAFDTLDTRWTRRGPLLQVTGLRIGEAGAGVPVARAEIQVSPYTGLWPGRSLTELRLHGLDLTLVRADDGRWQVRGLPGASETDDDPLAALEGLGELQVIGARLAIDAPSLALRHTLPRVDLRLRVDRRRARAAARAWIEDGAAPLDLRLNLDRREGTARAYVAMPRNDLQVWSPLLAPTGVAIHAGHGRVAVWLELEERRVVAATADVALDTLVLQRADTAEPAAADTVGFDGVQARLRWSHADGDWRIDAPRLRIVQQRREQVLDGLVVAGGGRWAMQAARVEIAPLLALLGLGDRVPETLRAWLNDAAPHAVLSDVEFAAVPGGPMRLSARVDALGFAPVDTRPGIDGLAGTLAGDGHGLVFRPDPAAAITFDWPVGFGDPHRVRLHGDVVAWRDGGDWQVATPGLRVEGEGYAADARGGVTFQGDASRPRMDLAARVDTSAIPVARRFWVRHTMPEAAREWLDMALVSGDVQGGRAVVAGDLDDWPFSAADGDDRKGVFTAEARLSGASIRFQPDWPAMDALSGRLRFLNDGFVLDEASGELGGVPVRDIEASMARYSTSPVLVRASAGTDATRLLGLLRRSPFHARHAEILDNLDVRGPARAAVTVTVPHGAPVVIDGSVRLDGVAVRESRFHLAFAEVRGEGRFDNDGFAAERLAVRRDGETGTLGLRAGDGHVRDRAQAFEAELDMRLSASELLARAPDLDWLRPHVTGSAPWRVQVTVPDGPDGAQPAQLLLRSDLAGTALALPAPLDKPAQQPLRTTIETALPFDAGDISVAFGDRLAVRARTRGERTGVRVAFGSGRVLQAPPATGLAVGGRTPVLDLVDWLGLRRGGDGEGLTLQALDLTAGDLRLPGARLGQTRLTAARRDGGTALRLDGAALAGDLHLPDADGAPVIVALQRLHWPAPTPKPEAAAATPARVAEAGPSPADAMDPSALPPLQLRVDELRVGAMALGSATARTRRIPGGLQVETLRIRAPQHRIDVDGRWTGRGASARTALEAGVESEDFGRLLSGLGFAGSIVGGQGRVDLQAGWGGGPAAFDVASLEGVLQLTIKDGQLVEVEPGAGRVLGLLSLTELPRRLTLDFRDFFNRGFGFSRIAGDVRFARGQARSDGLTIDGPAAEIRIRGSADLAARTHNQTIEVLPKTGNLLPAVGALTAGPVGAAVGAVANAVLRRPLAEMGARNYHVSGPWQDPKVEVVERRDGAQAAPGRPPAPRPQAAD</sequence>
<dbReference type="InterPro" id="IPR011836">
    <property type="entry name" value="YhdP"/>
</dbReference>
<dbReference type="EMBL" id="JACCJZ010000014">
    <property type="protein sequence ID" value="NYZ62627.1"/>
    <property type="molecule type" value="Genomic_DNA"/>
</dbReference>
<gene>
    <name evidence="4" type="ORF">H0E82_07585</name>
</gene>
<evidence type="ECO:0000256" key="1">
    <source>
        <dbReference type="SAM" id="MobiDB-lite"/>
    </source>
</evidence>
<dbReference type="RefSeq" id="WP_180544859.1">
    <property type="nucleotide sequence ID" value="NZ_JACCJZ010000014.1"/>
</dbReference>
<dbReference type="NCBIfam" id="TIGR02099">
    <property type="entry name" value="YhdP family protein"/>
    <property type="match status" value="1"/>
</dbReference>
<evidence type="ECO:0000313" key="4">
    <source>
        <dbReference type="EMBL" id="NYZ62627.1"/>
    </source>
</evidence>
<feature type="domain" description="YhdP central" evidence="3">
    <location>
        <begin position="11"/>
        <end position="1261"/>
    </location>
</feature>
<dbReference type="PANTHER" id="PTHR38690:SF1">
    <property type="entry name" value="PROTEASE"/>
    <property type="match status" value="1"/>
</dbReference>
<keyword evidence="2" id="KW-0812">Transmembrane</keyword>
<keyword evidence="5" id="KW-1185">Reference proteome</keyword>
<comment type="caution">
    <text evidence="4">The sequence shown here is derived from an EMBL/GenBank/DDBJ whole genome shotgun (WGS) entry which is preliminary data.</text>
</comment>
<dbReference type="PANTHER" id="PTHR38690">
    <property type="entry name" value="PROTEASE-RELATED"/>
    <property type="match status" value="1"/>
</dbReference>
<protein>
    <submittedName>
        <fullName evidence="4">TIGR02099 family protein</fullName>
    </submittedName>
</protein>
<name>A0A7Z0QRQ9_9GAMM</name>
<keyword evidence="2" id="KW-0472">Membrane</keyword>
<dbReference type="InterPro" id="IPR025263">
    <property type="entry name" value="YhdP_central"/>
</dbReference>
<dbReference type="Pfam" id="PF13116">
    <property type="entry name" value="YhdP"/>
    <property type="match status" value="1"/>
</dbReference>
<keyword evidence="2" id="KW-1133">Transmembrane helix</keyword>
<accession>A0A7Z0QRQ9</accession>
<reference evidence="4 5" key="1">
    <citation type="submission" date="2020-07" db="EMBL/GenBank/DDBJ databases">
        <title>isolation of Luteimonas sp. SJ-16.</title>
        <authorList>
            <person name="Huang X.-X."/>
            <person name="Xu L."/>
            <person name="Sun J.-Q."/>
        </authorList>
    </citation>
    <scope>NUCLEOTIDE SEQUENCE [LARGE SCALE GENOMIC DNA]</scope>
    <source>
        <strain evidence="4 5">SJ-16</strain>
    </source>
</reference>
<feature type="compositionally biased region" description="Pro residues" evidence="1">
    <location>
        <begin position="1275"/>
        <end position="1286"/>
    </location>
</feature>
<evidence type="ECO:0000259" key="3">
    <source>
        <dbReference type="Pfam" id="PF13116"/>
    </source>
</evidence>
<feature type="region of interest" description="Disordered" evidence="1">
    <location>
        <begin position="972"/>
        <end position="998"/>
    </location>
</feature>
<dbReference type="Proteomes" id="UP000589896">
    <property type="component" value="Unassembled WGS sequence"/>
</dbReference>
<evidence type="ECO:0000256" key="2">
    <source>
        <dbReference type="SAM" id="Phobius"/>
    </source>
</evidence>
<proteinExistence type="predicted"/>
<feature type="compositionally biased region" description="Low complexity" evidence="1">
    <location>
        <begin position="975"/>
        <end position="990"/>
    </location>
</feature>
<feature type="region of interest" description="Disordered" evidence="1">
    <location>
        <begin position="1265"/>
        <end position="1286"/>
    </location>
</feature>